<dbReference type="EMBL" id="HBIU01051372">
    <property type="protein sequence ID" value="CAE0644527.1"/>
    <property type="molecule type" value="Transcribed_RNA"/>
</dbReference>
<evidence type="ECO:0000256" key="4">
    <source>
        <dbReference type="ARBA" id="ARBA00022695"/>
    </source>
</evidence>
<proteinExistence type="inferred from homology"/>
<dbReference type="InterPro" id="IPR006172">
    <property type="entry name" value="DNA-dir_DNA_pol_B"/>
</dbReference>
<dbReference type="Gene3D" id="1.10.287.690">
    <property type="entry name" value="Helix hairpin bin"/>
    <property type="match status" value="1"/>
</dbReference>
<keyword evidence="7" id="KW-0238">DNA-binding</keyword>
<organism evidence="10">
    <name type="scientific">Heterosigma akashiwo</name>
    <name type="common">Chromophytic alga</name>
    <name type="synonym">Heterosigma carterae</name>
    <dbReference type="NCBI Taxonomy" id="2829"/>
    <lineage>
        <taxon>Eukaryota</taxon>
        <taxon>Sar</taxon>
        <taxon>Stramenopiles</taxon>
        <taxon>Ochrophyta</taxon>
        <taxon>Raphidophyceae</taxon>
        <taxon>Chattonellales</taxon>
        <taxon>Chattonellaceae</taxon>
        <taxon>Heterosigma</taxon>
    </lineage>
</organism>
<keyword evidence="6" id="KW-0239">DNA-directed DNA polymerase</keyword>
<gene>
    <name evidence="10" type="ORF">HAKA00212_LOCUS22712</name>
</gene>
<dbReference type="SUPFAM" id="SSF53098">
    <property type="entry name" value="Ribonuclease H-like"/>
    <property type="match status" value="1"/>
</dbReference>
<name>A0A7S3Y8X3_HETAK</name>
<evidence type="ECO:0000256" key="7">
    <source>
        <dbReference type="ARBA" id="ARBA00023125"/>
    </source>
</evidence>
<feature type="domain" description="DNA-directed DNA polymerase family B mitochondria/virus" evidence="9">
    <location>
        <begin position="188"/>
        <end position="385"/>
    </location>
</feature>
<dbReference type="PANTHER" id="PTHR33568:SF3">
    <property type="entry name" value="DNA-DIRECTED DNA POLYMERASE"/>
    <property type="match status" value="1"/>
</dbReference>
<dbReference type="Gene3D" id="3.90.1600.10">
    <property type="entry name" value="Palm domain of DNA polymerase"/>
    <property type="match status" value="1"/>
</dbReference>
<dbReference type="GO" id="GO:0000166">
    <property type="term" value="F:nucleotide binding"/>
    <property type="evidence" value="ECO:0007669"/>
    <property type="project" value="InterPro"/>
</dbReference>
<dbReference type="InterPro" id="IPR012337">
    <property type="entry name" value="RNaseH-like_sf"/>
</dbReference>
<keyword evidence="5" id="KW-0235">DNA replication</keyword>
<evidence type="ECO:0000256" key="2">
    <source>
        <dbReference type="ARBA" id="ARBA00012417"/>
    </source>
</evidence>
<accession>A0A7S3Y8X3</accession>
<reference evidence="10" key="1">
    <citation type="submission" date="2021-01" db="EMBL/GenBank/DDBJ databases">
        <authorList>
            <person name="Corre E."/>
            <person name="Pelletier E."/>
            <person name="Niang G."/>
            <person name="Scheremetjew M."/>
            <person name="Finn R."/>
            <person name="Kale V."/>
            <person name="Holt S."/>
            <person name="Cochrane G."/>
            <person name="Meng A."/>
            <person name="Brown T."/>
            <person name="Cohen L."/>
        </authorList>
    </citation>
    <scope>NUCLEOTIDE SEQUENCE</scope>
    <source>
        <strain evidence="10">CCMP3107</strain>
    </source>
</reference>
<dbReference type="PRINTS" id="PR00106">
    <property type="entry name" value="DNAPOLB"/>
</dbReference>
<dbReference type="InterPro" id="IPR023211">
    <property type="entry name" value="DNA_pol_palm_dom_sf"/>
</dbReference>
<dbReference type="AlphaFoldDB" id="A0A7S3Y8X3"/>
<keyword evidence="3" id="KW-0808">Transferase</keyword>
<dbReference type="Pfam" id="PF03175">
    <property type="entry name" value="DNA_pol_B_2"/>
    <property type="match status" value="2"/>
</dbReference>
<comment type="similarity">
    <text evidence="1">Belongs to the DNA polymerase type-B family.</text>
</comment>
<dbReference type="SUPFAM" id="SSF56672">
    <property type="entry name" value="DNA/RNA polymerases"/>
    <property type="match status" value="1"/>
</dbReference>
<dbReference type="InterPro" id="IPR043502">
    <property type="entry name" value="DNA/RNA_pol_sf"/>
</dbReference>
<dbReference type="Gene3D" id="3.30.420.10">
    <property type="entry name" value="Ribonuclease H-like superfamily/Ribonuclease H"/>
    <property type="match status" value="1"/>
</dbReference>
<protein>
    <recommendedName>
        <fullName evidence="2">DNA-directed DNA polymerase</fullName>
        <ecNumber evidence="2">2.7.7.7</ecNumber>
    </recommendedName>
</protein>
<dbReference type="GO" id="GO:0006260">
    <property type="term" value="P:DNA replication"/>
    <property type="evidence" value="ECO:0007669"/>
    <property type="project" value="UniProtKB-KW"/>
</dbReference>
<evidence type="ECO:0000256" key="6">
    <source>
        <dbReference type="ARBA" id="ARBA00022932"/>
    </source>
</evidence>
<evidence type="ECO:0000256" key="3">
    <source>
        <dbReference type="ARBA" id="ARBA00022679"/>
    </source>
</evidence>
<evidence type="ECO:0000256" key="1">
    <source>
        <dbReference type="ARBA" id="ARBA00005755"/>
    </source>
</evidence>
<dbReference type="GO" id="GO:0003887">
    <property type="term" value="F:DNA-directed DNA polymerase activity"/>
    <property type="evidence" value="ECO:0007669"/>
    <property type="project" value="UniProtKB-KW"/>
</dbReference>
<dbReference type="PANTHER" id="PTHR33568">
    <property type="entry name" value="DNA POLYMERASE"/>
    <property type="match status" value="1"/>
</dbReference>
<sequence length="987" mass="113327">MGHGCEHLYVLLDKEHYHPILSSKTFLRTVHCNQRATFCTTCYQVKDSRCDHVCIPYDPNTPNPVIDNSVVTVGSRQYFKPDRGDYEELNEYIKKKEIKKAFNSVFIAMDLETRVVGYLRDPPHTEEPFEMHISSNYDGILPFEERVLDPAYNYVQEVVYGCWEASDGKKGDFTTLDQFMEVVKQKEYKDAVVLCHNGGRFDFQLLLKHYFSKHVWRTGGTKPLIMSGNKVIMAEIYNGVRLLDFYQFVAAPLSQLPSMFGLEEGLSKGYYPYLLDQKKYAEYKGLMPDLRWYEPDVKKPKQRDALIKWHAEQVASDKWFNLEEERKAYCEDDVKILMGAVRSFRELYMGLESNGRSIGADPLQHLTIASLVFNGVYLTHFLPQNTIGVVKPRVKDQYSWKSIACFEHIMERDGVHIQHACNGGEVSIYCPSLGRHLKVDGYDHENATVYQFHGDFYHACPRHTDLNQPVPGRFREFITNKGEKKKIPVRYGNLLADTKKKDKAIRESPEVYKLITIWECEFDSWKVKVDTDELHNLKPLVPRDAYFGGNTSPSFLYWKCKGPEKIHYMDVVSMYPSVLADPENAYPVGHPIIYHKGNPEMPSLENAFGLIKCKVRPPNDAYFPVLPDRSSTGKVIYSCQEKVGTWVTEEVKLAVRMGYTLLDTYEIHHFTESSTELWKDYIDCFFEIKNKAKQENNPGLKVVAKLSLNALYGRMGFNPSSMASVKHVHTTAQFYSYLCGNFEGITMDVINDQNCLLHIKDQHPFTVHHASNVYIAAFVTAYARMQLYSEGLRPMWKNTLYYDTDSIVYVSPTGEQLISPELVHNDLGGWESEVGDEMIEGELQRDWFTTFTAVAPKSYALLSKSGNNDVVKSKGFHLHFKNAQIMTFDALKDQAEAMANGIGQAELAELTLHAGEMKMDKELFNIKVSKNKGKTMHRSFDKRRILPPVYDEEGELRFIETLPFGYAGATRSMEEYQGVFQIDLSQC</sequence>
<dbReference type="InterPro" id="IPR004868">
    <property type="entry name" value="DNA-dir_DNA_pol_B_mt/vir"/>
</dbReference>
<evidence type="ECO:0000313" key="10">
    <source>
        <dbReference type="EMBL" id="CAE0644527.1"/>
    </source>
</evidence>
<dbReference type="EC" id="2.7.7.7" evidence="2"/>
<comment type="catalytic activity">
    <reaction evidence="8">
        <text>DNA(n) + a 2'-deoxyribonucleoside 5'-triphosphate = DNA(n+1) + diphosphate</text>
        <dbReference type="Rhea" id="RHEA:22508"/>
        <dbReference type="Rhea" id="RHEA-COMP:17339"/>
        <dbReference type="Rhea" id="RHEA-COMP:17340"/>
        <dbReference type="ChEBI" id="CHEBI:33019"/>
        <dbReference type="ChEBI" id="CHEBI:61560"/>
        <dbReference type="ChEBI" id="CHEBI:173112"/>
        <dbReference type="EC" id="2.7.7.7"/>
    </reaction>
</comment>
<feature type="domain" description="DNA-directed DNA polymerase family B mitochondria/virus" evidence="9">
    <location>
        <begin position="543"/>
        <end position="786"/>
    </location>
</feature>
<keyword evidence="4" id="KW-0548">Nucleotidyltransferase</keyword>
<dbReference type="InterPro" id="IPR036397">
    <property type="entry name" value="RNaseH_sf"/>
</dbReference>
<evidence type="ECO:0000256" key="8">
    <source>
        <dbReference type="ARBA" id="ARBA00049244"/>
    </source>
</evidence>
<dbReference type="GO" id="GO:0003677">
    <property type="term" value="F:DNA binding"/>
    <property type="evidence" value="ECO:0007669"/>
    <property type="project" value="UniProtKB-KW"/>
</dbReference>
<evidence type="ECO:0000259" key="9">
    <source>
        <dbReference type="Pfam" id="PF03175"/>
    </source>
</evidence>
<evidence type="ECO:0000256" key="5">
    <source>
        <dbReference type="ARBA" id="ARBA00022705"/>
    </source>
</evidence>